<sequence length="505" mass="56334">MNPPNLRYKDRVSDSIGCDDSDTIRHELEAHFVPDNSEPLHSDLYEQIDQLEAIDVDELVKLLADGSQETITKPVSLTDFFEGLAQLATVGVVEVTDIVEAIHREVILRPLGRFNENHLNKWQRGITGRIYGTIRHVMLMVGNNLASVLRVYKNIIMQKTSQPLPESLKKLVNVLNGVMGDHLVNSQNPLAIPMVLYDKDGNPQCEVLSEHRKLPEREKLSGRVVILCHGLCMSHLSWQSQEGNGLGSAISLSQPDTTVLYLDYNTGRRISRSGRKFCRILQELVDDNPNISQLDLVGHSMGGLVSRSALFYGEQDHLDWVKRVGNLITLGSPHHGAVLERIGNYVQEIIAKLPFAGSLAKLGDMRSAGIIDLRHGSIRDVDWKSLEGRSVLPQDFRHPTGLPSGIKTYFVASALVETHYDSKMTDLLGDGLVSVASALGEDDTEHALFVPDGHKAVFYGVSHMNLINSRRVREQVVAWLLDNGQRDYTGEDRIYSYPRSWDVAV</sequence>
<dbReference type="OrthoDB" id="869379at2"/>
<evidence type="ECO:0000259" key="1">
    <source>
        <dbReference type="Pfam" id="PF07819"/>
    </source>
</evidence>
<dbReference type="AlphaFoldDB" id="A0A2V4VEU3"/>
<dbReference type="GO" id="GO:0016788">
    <property type="term" value="F:hydrolase activity, acting on ester bonds"/>
    <property type="evidence" value="ECO:0007669"/>
    <property type="project" value="InterPro"/>
</dbReference>
<dbReference type="InterPro" id="IPR029058">
    <property type="entry name" value="AB_hydrolase_fold"/>
</dbReference>
<dbReference type="InterPro" id="IPR012908">
    <property type="entry name" value="PGAP1-ab_dom-like"/>
</dbReference>
<dbReference type="Gene3D" id="3.40.50.1820">
    <property type="entry name" value="alpha/beta hydrolase"/>
    <property type="match status" value="1"/>
</dbReference>
<dbReference type="Proteomes" id="UP000247746">
    <property type="component" value="Unassembled WGS sequence"/>
</dbReference>
<feature type="domain" description="GPI inositol-deacylase PGAP1-like alpha/beta" evidence="1">
    <location>
        <begin position="220"/>
        <end position="396"/>
    </location>
</feature>
<comment type="caution">
    <text evidence="2">The sequence shown here is derived from an EMBL/GenBank/DDBJ whole genome shotgun (WGS) entry which is preliminary data.</text>
</comment>
<protein>
    <submittedName>
        <fullName evidence="2">PGAP1-like protein</fullName>
    </submittedName>
</protein>
<accession>A0A2V4VEU3</accession>
<dbReference type="EMBL" id="QJSU01000001">
    <property type="protein sequence ID" value="PYE40798.1"/>
    <property type="molecule type" value="Genomic_DNA"/>
</dbReference>
<organism evidence="2 3">
    <name type="scientific">Psychrobacter fozii</name>
    <dbReference type="NCBI Taxonomy" id="198480"/>
    <lineage>
        <taxon>Bacteria</taxon>
        <taxon>Pseudomonadati</taxon>
        <taxon>Pseudomonadota</taxon>
        <taxon>Gammaproteobacteria</taxon>
        <taxon>Moraxellales</taxon>
        <taxon>Moraxellaceae</taxon>
        <taxon>Psychrobacter</taxon>
    </lineage>
</organism>
<evidence type="ECO:0000313" key="3">
    <source>
        <dbReference type="Proteomes" id="UP000247746"/>
    </source>
</evidence>
<proteinExistence type="predicted"/>
<reference evidence="2 3" key="1">
    <citation type="submission" date="2018-06" db="EMBL/GenBank/DDBJ databases">
        <title>Genomic Encyclopedia of Type Strains, Phase III (KMG-III): the genomes of soil and plant-associated and newly described type strains.</title>
        <authorList>
            <person name="Whitman W."/>
        </authorList>
    </citation>
    <scope>NUCLEOTIDE SEQUENCE [LARGE SCALE GENOMIC DNA]</scope>
    <source>
        <strain evidence="2 3">CECT 5889</strain>
    </source>
</reference>
<keyword evidence="3" id="KW-1185">Reference proteome</keyword>
<gene>
    <name evidence="2" type="ORF">DFP82_101111</name>
</gene>
<name>A0A2V4VEU3_9GAMM</name>
<dbReference type="SUPFAM" id="SSF53474">
    <property type="entry name" value="alpha/beta-Hydrolases"/>
    <property type="match status" value="1"/>
</dbReference>
<evidence type="ECO:0000313" key="2">
    <source>
        <dbReference type="EMBL" id="PYE40798.1"/>
    </source>
</evidence>
<dbReference type="Pfam" id="PF07819">
    <property type="entry name" value="PGAP1"/>
    <property type="match status" value="1"/>
</dbReference>